<proteinExistence type="predicted"/>
<comment type="caution">
    <text evidence="1">The sequence shown here is derived from an EMBL/GenBank/DDBJ whole genome shotgun (WGS) entry which is preliminary data.</text>
</comment>
<evidence type="ECO:0000313" key="1">
    <source>
        <dbReference type="EMBL" id="KKM03988.1"/>
    </source>
</evidence>
<gene>
    <name evidence="1" type="ORF">LCGC14_1768880</name>
</gene>
<sequence>MIFKTEVTDFIGTVFKVLGDHVVNTDRIIKPRSVNGSASQFWYTDRGYDRRAQPMPVYCDVTLTEVKSEMDAVLDSNSMELKTFINNDITLSTLSKYIDYRYFIHAHSHRMNNNYSWVTFIDGFRLTKVLVDNSLDELVNVANGGEIEWDDNVSYFRLQVRGGRLFLDQTKTDQGFNGSEPGDWDDIWEKALS</sequence>
<protein>
    <submittedName>
        <fullName evidence="1">Uncharacterized protein</fullName>
    </submittedName>
</protein>
<organism evidence="1">
    <name type="scientific">marine sediment metagenome</name>
    <dbReference type="NCBI Taxonomy" id="412755"/>
    <lineage>
        <taxon>unclassified sequences</taxon>
        <taxon>metagenomes</taxon>
        <taxon>ecological metagenomes</taxon>
    </lineage>
</organism>
<dbReference type="AlphaFoldDB" id="A0A0F9JYI7"/>
<accession>A0A0F9JYI7</accession>
<name>A0A0F9JYI7_9ZZZZ</name>
<dbReference type="EMBL" id="LAZR01016559">
    <property type="protein sequence ID" value="KKM03988.1"/>
    <property type="molecule type" value="Genomic_DNA"/>
</dbReference>
<reference evidence="1" key="1">
    <citation type="journal article" date="2015" name="Nature">
        <title>Complex archaea that bridge the gap between prokaryotes and eukaryotes.</title>
        <authorList>
            <person name="Spang A."/>
            <person name="Saw J.H."/>
            <person name="Jorgensen S.L."/>
            <person name="Zaremba-Niedzwiedzka K."/>
            <person name="Martijn J."/>
            <person name="Lind A.E."/>
            <person name="van Eijk R."/>
            <person name="Schleper C."/>
            <person name="Guy L."/>
            <person name="Ettema T.J."/>
        </authorList>
    </citation>
    <scope>NUCLEOTIDE SEQUENCE</scope>
</reference>